<keyword evidence="2" id="KW-1185">Reference proteome</keyword>
<dbReference type="InterPro" id="IPR044855">
    <property type="entry name" value="CoA-Trfase_III_dom3_sf"/>
</dbReference>
<dbReference type="Gene3D" id="3.40.50.10540">
    <property type="entry name" value="Crotonobetainyl-coa:carnitine coa-transferase, domain 1"/>
    <property type="match status" value="1"/>
</dbReference>
<keyword evidence="1" id="KW-0808">Transferase</keyword>
<accession>A0ABV9YHI9</accession>
<evidence type="ECO:0000313" key="1">
    <source>
        <dbReference type="EMBL" id="MFC5061804.1"/>
    </source>
</evidence>
<dbReference type="GO" id="GO:0016740">
    <property type="term" value="F:transferase activity"/>
    <property type="evidence" value="ECO:0007669"/>
    <property type="project" value="UniProtKB-KW"/>
</dbReference>
<dbReference type="PANTHER" id="PTHR48228">
    <property type="entry name" value="SUCCINYL-COA--D-CITRAMALATE COA-TRANSFERASE"/>
    <property type="match status" value="1"/>
</dbReference>
<dbReference type="InterPro" id="IPR003673">
    <property type="entry name" value="CoA-Trfase_fam_III"/>
</dbReference>
<organism evidence="1 2">
    <name type="scientific">Actinomycetospora atypica</name>
    <dbReference type="NCBI Taxonomy" id="1290095"/>
    <lineage>
        <taxon>Bacteria</taxon>
        <taxon>Bacillati</taxon>
        <taxon>Actinomycetota</taxon>
        <taxon>Actinomycetes</taxon>
        <taxon>Pseudonocardiales</taxon>
        <taxon>Pseudonocardiaceae</taxon>
        <taxon>Actinomycetospora</taxon>
    </lineage>
</organism>
<dbReference type="SUPFAM" id="SSF89796">
    <property type="entry name" value="CoA-transferase family III (CaiB/BaiF)"/>
    <property type="match status" value="1"/>
</dbReference>
<gene>
    <name evidence="1" type="ORF">ACFPBZ_06280</name>
</gene>
<reference evidence="2" key="1">
    <citation type="journal article" date="2019" name="Int. J. Syst. Evol. Microbiol.">
        <title>The Global Catalogue of Microorganisms (GCM) 10K type strain sequencing project: providing services to taxonomists for standard genome sequencing and annotation.</title>
        <authorList>
            <consortium name="The Broad Institute Genomics Platform"/>
            <consortium name="The Broad Institute Genome Sequencing Center for Infectious Disease"/>
            <person name="Wu L."/>
            <person name="Ma J."/>
        </authorList>
    </citation>
    <scope>NUCLEOTIDE SEQUENCE [LARGE SCALE GENOMIC DNA]</scope>
    <source>
        <strain evidence="2">CGMCC 4.7093</strain>
    </source>
</reference>
<name>A0ABV9YHI9_9PSEU</name>
<protein>
    <submittedName>
        <fullName evidence="1">CaiB/BaiF CoA transferase family protein</fullName>
    </submittedName>
</protein>
<dbReference type="RefSeq" id="WP_378035158.1">
    <property type="nucleotide sequence ID" value="NZ_JBHSIV010000005.1"/>
</dbReference>
<comment type="caution">
    <text evidence="1">The sequence shown here is derived from an EMBL/GenBank/DDBJ whole genome shotgun (WGS) entry which is preliminary data.</text>
</comment>
<dbReference type="EMBL" id="JBHSIV010000005">
    <property type="protein sequence ID" value="MFC5061804.1"/>
    <property type="molecule type" value="Genomic_DNA"/>
</dbReference>
<sequence length="376" mass="38579">MRNTGPLSGVTVIELAGIGPGPFAAMLLADLGADVIRVDRPSAPAPAADVLGRGKRSVVLDLKRPEAVEALLALTATADVLIEGNRPGVTERLGVGPDDVWARNPRLVYGRMTGWGQDGPWAHTAGHDIGYLALTGALHAIGPADGPPVPPLNLVGDFGGGSTYLVIGVLAALAEAARTGRGQVVDAAILDGASHLLAAIHQLLGSGRWTDRRGSNLLDGGTPYYAVYETSDGNHMAVGALEPKFYAEFVRLLGIDVDPADQQDRAQWPALRAAIATAFASRTRDEWAAVFDGTDACVAPVLGLREAASHPQVAARGSVVEHDGVLQPGPAPRFSSHPVPGGVASSPVPGADSREVLAAAGLDADALLAAGVSHQA</sequence>
<dbReference type="Proteomes" id="UP001595947">
    <property type="component" value="Unassembled WGS sequence"/>
</dbReference>
<dbReference type="InterPro" id="IPR050509">
    <property type="entry name" value="CoA-transferase_III"/>
</dbReference>
<proteinExistence type="predicted"/>
<dbReference type="PANTHER" id="PTHR48228:SF5">
    <property type="entry name" value="ALPHA-METHYLACYL-COA RACEMASE"/>
    <property type="match status" value="1"/>
</dbReference>
<dbReference type="InterPro" id="IPR023606">
    <property type="entry name" value="CoA-Trfase_III_dom_1_sf"/>
</dbReference>
<dbReference type="Gene3D" id="3.30.1540.10">
    <property type="entry name" value="formyl-coa transferase, domain 3"/>
    <property type="match status" value="1"/>
</dbReference>
<evidence type="ECO:0000313" key="2">
    <source>
        <dbReference type="Proteomes" id="UP001595947"/>
    </source>
</evidence>
<dbReference type="Pfam" id="PF02515">
    <property type="entry name" value="CoA_transf_3"/>
    <property type="match status" value="1"/>
</dbReference>